<dbReference type="PROSITE" id="PS50865">
    <property type="entry name" value="ZF_MYND_2"/>
    <property type="match status" value="1"/>
</dbReference>
<evidence type="ECO:0000313" key="7">
    <source>
        <dbReference type="Proteomes" id="UP000807306"/>
    </source>
</evidence>
<reference evidence="6" key="1">
    <citation type="submission" date="2020-11" db="EMBL/GenBank/DDBJ databases">
        <authorList>
            <consortium name="DOE Joint Genome Institute"/>
            <person name="Ahrendt S."/>
            <person name="Riley R."/>
            <person name="Andreopoulos W."/>
            <person name="Labutti K."/>
            <person name="Pangilinan J."/>
            <person name="Ruiz-Duenas F.J."/>
            <person name="Barrasa J.M."/>
            <person name="Sanchez-Garcia M."/>
            <person name="Camarero S."/>
            <person name="Miyauchi S."/>
            <person name="Serrano A."/>
            <person name="Linde D."/>
            <person name="Babiker R."/>
            <person name="Drula E."/>
            <person name="Ayuso-Fernandez I."/>
            <person name="Pacheco R."/>
            <person name="Padilla G."/>
            <person name="Ferreira P."/>
            <person name="Barriuso J."/>
            <person name="Kellner H."/>
            <person name="Castanera R."/>
            <person name="Alfaro M."/>
            <person name="Ramirez L."/>
            <person name="Pisabarro A.G."/>
            <person name="Kuo A."/>
            <person name="Tritt A."/>
            <person name="Lipzen A."/>
            <person name="He G."/>
            <person name="Yan M."/>
            <person name="Ng V."/>
            <person name="Cullen D."/>
            <person name="Martin F."/>
            <person name="Rosso M.-N."/>
            <person name="Henrissat B."/>
            <person name="Hibbett D."/>
            <person name="Martinez A.T."/>
            <person name="Grigoriev I.V."/>
        </authorList>
    </citation>
    <scope>NUCLEOTIDE SEQUENCE</scope>
    <source>
        <strain evidence="6">CBS 506.95</strain>
    </source>
</reference>
<keyword evidence="7" id="KW-1185">Reference proteome</keyword>
<accession>A0A9P6EH78</accession>
<name>A0A9P6EH78_9AGAR</name>
<keyword evidence="2 4" id="KW-0863">Zinc-finger</keyword>
<feature type="domain" description="MYND-type" evidence="5">
    <location>
        <begin position="247"/>
        <end position="283"/>
    </location>
</feature>
<keyword evidence="3" id="KW-0862">Zinc</keyword>
<comment type="caution">
    <text evidence="6">The sequence shown here is derived from an EMBL/GenBank/DDBJ whole genome shotgun (WGS) entry which is preliminary data.</text>
</comment>
<dbReference type="EMBL" id="MU157849">
    <property type="protein sequence ID" value="KAF9528997.1"/>
    <property type="molecule type" value="Genomic_DNA"/>
</dbReference>
<gene>
    <name evidence="6" type="ORF">CPB83DRAFT_853592</name>
</gene>
<sequence length="422" mass="47102">MLSKDMSRVDLLVVLASMGVVLPKETKLPLEELGKRLGSALDASQEMAALLGSPPVNLDLLFKWASNPGKTLFKASQRGNFTELTTGEMEQPKKGPGALKSDTFKELRQSVLALSYSFDHNIRQTSFVCQQIKSAIALRILEVYRVKDEVPLFFLEFKDLVSSAKEDLENLTNAFFPSGDLNTIEVSHLEYCAILKLFKRNSTKLADKHRSDTGGLGKKKGSTKTFVLPLCPLSMQVLGKLTSDVGCEICGEKIASKCSQCLTVSYCGKECQRLDWPNHKATCKSLKGGSWHPIDLFDMPELPPGVGDQAKHRFVMNRLDPFTSSSGLHSTTGDDAPDSHRGKIFLAKFQAPLMGGVNPSMMIYDRQRSFQSFWRKNSNLETFNQAMRVMGGRPKFYKWVRWVGENKMEICLDRSPASDPVW</sequence>
<evidence type="ECO:0000256" key="1">
    <source>
        <dbReference type="ARBA" id="ARBA00022723"/>
    </source>
</evidence>
<keyword evidence="1" id="KW-0479">Metal-binding</keyword>
<dbReference type="AlphaFoldDB" id="A0A9P6EH78"/>
<protein>
    <recommendedName>
        <fullName evidence="5">MYND-type domain-containing protein</fullName>
    </recommendedName>
</protein>
<evidence type="ECO:0000313" key="6">
    <source>
        <dbReference type="EMBL" id="KAF9528997.1"/>
    </source>
</evidence>
<dbReference type="Gene3D" id="6.10.140.2220">
    <property type="match status" value="1"/>
</dbReference>
<dbReference type="InterPro" id="IPR002893">
    <property type="entry name" value="Znf_MYND"/>
</dbReference>
<evidence type="ECO:0000256" key="3">
    <source>
        <dbReference type="ARBA" id="ARBA00022833"/>
    </source>
</evidence>
<dbReference type="OrthoDB" id="341421at2759"/>
<evidence type="ECO:0000256" key="2">
    <source>
        <dbReference type="ARBA" id="ARBA00022771"/>
    </source>
</evidence>
<dbReference type="SUPFAM" id="SSF144232">
    <property type="entry name" value="HIT/MYND zinc finger-like"/>
    <property type="match status" value="1"/>
</dbReference>
<dbReference type="Proteomes" id="UP000807306">
    <property type="component" value="Unassembled WGS sequence"/>
</dbReference>
<proteinExistence type="predicted"/>
<evidence type="ECO:0000256" key="4">
    <source>
        <dbReference type="PROSITE-ProRule" id="PRU00134"/>
    </source>
</evidence>
<dbReference type="GO" id="GO:0008270">
    <property type="term" value="F:zinc ion binding"/>
    <property type="evidence" value="ECO:0007669"/>
    <property type="project" value="UniProtKB-KW"/>
</dbReference>
<dbReference type="Pfam" id="PF01753">
    <property type="entry name" value="zf-MYND"/>
    <property type="match status" value="1"/>
</dbReference>
<evidence type="ECO:0000259" key="5">
    <source>
        <dbReference type="PROSITE" id="PS50865"/>
    </source>
</evidence>
<organism evidence="6 7">
    <name type="scientific">Crepidotus variabilis</name>
    <dbReference type="NCBI Taxonomy" id="179855"/>
    <lineage>
        <taxon>Eukaryota</taxon>
        <taxon>Fungi</taxon>
        <taxon>Dikarya</taxon>
        <taxon>Basidiomycota</taxon>
        <taxon>Agaricomycotina</taxon>
        <taxon>Agaricomycetes</taxon>
        <taxon>Agaricomycetidae</taxon>
        <taxon>Agaricales</taxon>
        <taxon>Agaricineae</taxon>
        <taxon>Crepidotaceae</taxon>
        <taxon>Crepidotus</taxon>
    </lineage>
</organism>
<dbReference type="PROSITE" id="PS01360">
    <property type="entry name" value="ZF_MYND_1"/>
    <property type="match status" value="1"/>
</dbReference>